<evidence type="ECO:0000313" key="1">
    <source>
        <dbReference type="EMBL" id="CAG8760043.1"/>
    </source>
</evidence>
<name>A0A9N9J557_9GLOM</name>
<evidence type="ECO:0000313" key="2">
    <source>
        <dbReference type="Proteomes" id="UP000789570"/>
    </source>
</evidence>
<dbReference type="EMBL" id="CAJVPQ010022164">
    <property type="protein sequence ID" value="CAG8760043.1"/>
    <property type="molecule type" value="Genomic_DNA"/>
</dbReference>
<organism evidence="1 2">
    <name type="scientific">Funneliformis caledonium</name>
    <dbReference type="NCBI Taxonomy" id="1117310"/>
    <lineage>
        <taxon>Eukaryota</taxon>
        <taxon>Fungi</taxon>
        <taxon>Fungi incertae sedis</taxon>
        <taxon>Mucoromycota</taxon>
        <taxon>Glomeromycotina</taxon>
        <taxon>Glomeromycetes</taxon>
        <taxon>Glomerales</taxon>
        <taxon>Glomeraceae</taxon>
        <taxon>Funneliformis</taxon>
    </lineage>
</organism>
<dbReference type="AlphaFoldDB" id="A0A9N9J557"/>
<dbReference type="Proteomes" id="UP000789570">
    <property type="component" value="Unassembled WGS sequence"/>
</dbReference>
<proteinExistence type="predicted"/>
<reference evidence="1" key="1">
    <citation type="submission" date="2021-06" db="EMBL/GenBank/DDBJ databases">
        <authorList>
            <person name="Kallberg Y."/>
            <person name="Tangrot J."/>
            <person name="Rosling A."/>
        </authorList>
    </citation>
    <scope>NUCLEOTIDE SEQUENCE</scope>
    <source>
        <strain evidence="1">UK204</strain>
    </source>
</reference>
<gene>
    <name evidence="1" type="ORF">FCALED_LOCUS16868</name>
</gene>
<protein>
    <submittedName>
        <fullName evidence="1">5399_t:CDS:1</fullName>
    </submittedName>
</protein>
<feature type="non-terminal residue" evidence="1">
    <location>
        <position position="54"/>
    </location>
</feature>
<comment type="caution">
    <text evidence="1">The sequence shown here is derived from an EMBL/GenBank/DDBJ whole genome shotgun (WGS) entry which is preliminary data.</text>
</comment>
<keyword evidence="2" id="KW-1185">Reference proteome</keyword>
<accession>A0A9N9J557</accession>
<sequence>FTFLPENLLLARDNRFTRRVENDYVLSQNIFIVVYITARCLDEVGIEHFDFDIL</sequence>